<reference evidence="6 7" key="1">
    <citation type="submission" date="2020-02" db="EMBL/GenBank/DDBJ databases">
        <title>Pelistega sp. NLN82 were isolated from wild rodents of the Hainan Island.</title>
        <authorList>
            <person name="Niu N."/>
            <person name="Zhou J."/>
        </authorList>
    </citation>
    <scope>NUCLEOTIDE SEQUENCE [LARGE SCALE GENOMIC DNA]</scope>
    <source>
        <strain evidence="6 7">NLN82</strain>
    </source>
</reference>
<comment type="caution">
    <text evidence="6">The sequence shown here is derived from an EMBL/GenBank/DDBJ whole genome shotgun (WGS) entry which is preliminary data.</text>
</comment>
<feature type="signal peptide" evidence="3">
    <location>
        <begin position="1"/>
        <end position="30"/>
    </location>
</feature>
<dbReference type="InterPro" id="IPR012289">
    <property type="entry name" value="Lytic_TGlycosylase_superhlx_L"/>
</dbReference>
<proteinExistence type="inferred from homology"/>
<dbReference type="SUPFAM" id="SSF53955">
    <property type="entry name" value="Lysozyme-like"/>
    <property type="match status" value="1"/>
</dbReference>
<dbReference type="GO" id="GO:0004553">
    <property type="term" value="F:hydrolase activity, hydrolyzing O-glycosyl compounds"/>
    <property type="evidence" value="ECO:0007669"/>
    <property type="project" value="InterPro"/>
</dbReference>
<dbReference type="PANTHER" id="PTHR37423:SF5">
    <property type="entry name" value="SOLUBLE LYTIC MUREIN TRANSGLYCOSYLASE"/>
    <property type="match status" value="1"/>
</dbReference>
<evidence type="ECO:0000259" key="4">
    <source>
        <dbReference type="Pfam" id="PF01464"/>
    </source>
</evidence>
<dbReference type="RefSeq" id="WP_163763633.1">
    <property type="nucleotide sequence ID" value="NZ_JAAGYR010000001.1"/>
</dbReference>
<dbReference type="SUPFAM" id="SSF48435">
    <property type="entry name" value="Bacterial muramidases"/>
    <property type="match status" value="1"/>
</dbReference>
<keyword evidence="2 3" id="KW-0732">Signal</keyword>
<sequence>MQKKLVKGLYLSIFGLLLGCSSSNKSTVHASTELGTTHQASPINAKHPIEYKPIQSVDMAARQSVIQAYQAMKNRQWDLLPNYAIAAQNDHELGAYPMYWYLRQQLSQTNIPVPLTLLQSFLKQYPNTYVSARLKADWVVAAAKQGDFRTAVQLGKPTINHASGICAYYQAKAALGQSVSISEALASAKNNDACGAMLNTLKSKGLVDLHKLREPLREAVEYDNKAMAQRYARVAFTTEGFQQFNAIINNPKQWLDAQFGPAKNIEHAELRTLAFSRLARQDRENGIHFLKTQGAALLSAKDQQWAYTQFALVSVLNLEDRADQWYRLGKDIQLSPYNAAWRVRAALRQPKIDWAWVEKAINLMDSTQQKETVWTYWKARALKERGHTAQANALFAQLEGQYDFYGLLGQEALHGHITFPTQAAPVSTAELNHIKQNTGLQKAVALFSLGWRNEAVAEWNYAIVGLGDRDLLAAAQWAENEHIYDRAINTSMLTKREVNFHQRFLAPFEGRVGQQARSVGIAPSWVYGLIRQESRFVSVARSTVGASGLMQLMPGTAKLVANKIGMSDFSPSRVNDFEVNTILGTNYLSMIQADLDGKEVLATAGYNAGPNRAKRWRSALTHPVEGAIFAETIPFTETRIYVKNVLANAVWYDALFNKGKVKSLKNRLGTIAP</sequence>
<dbReference type="GO" id="GO:0042597">
    <property type="term" value="C:periplasmic space"/>
    <property type="evidence" value="ECO:0007669"/>
    <property type="project" value="InterPro"/>
</dbReference>
<evidence type="ECO:0000256" key="1">
    <source>
        <dbReference type="ARBA" id="ARBA00007734"/>
    </source>
</evidence>
<dbReference type="AlphaFoldDB" id="A0A6L9Y395"/>
<feature type="domain" description="Transglycosylase SLT" evidence="4">
    <location>
        <begin position="515"/>
        <end position="618"/>
    </location>
</feature>
<dbReference type="CDD" id="cd13401">
    <property type="entry name" value="Slt70-like"/>
    <property type="match status" value="1"/>
</dbReference>
<dbReference type="Pfam" id="PF01464">
    <property type="entry name" value="SLT"/>
    <property type="match status" value="1"/>
</dbReference>
<gene>
    <name evidence="6" type="ORF">F9B74_00550</name>
</gene>
<dbReference type="PANTHER" id="PTHR37423">
    <property type="entry name" value="SOLUBLE LYTIC MUREIN TRANSGLYCOSYLASE-RELATED"/>
    <property type="match status" value="1"/>
</dbReference>
<dbReference type="Proteomes" id="UP000477651">
    <property type="component" value="Unassembled WGS sequence"/>
</dbReference>
<dbReference type="Pfam" id="PF14718">
    <property type="entry name" value="SLT_L"/>
    <property type="match status" value="1"/>
</dbReference>
<dbReference type="InterPro" id="IPR037061">
    <property type="entry name" value="Lytic_TGlycoase_superhlx_L_sf"/>
</dbReference>
<dbReference type="InterPro" id="IPR023346">
    <property type="entry name" value="Lysozyme-like_dom_sf"/>
</dbReference>
<dbReference type="Gene3D" id="1.10.1240.20">
    <property type="entry name" value="Lytic transglycosylase, superhelical linker domain"/>
    <property type="match status" value="1"/>
</dbReference>
<dbReference type="Gene3D" id="1.25.20.10">
    <property type="entry name" value="Bacterial muramidases"/>
    <property type="match status" value="1"/>
</dbReference>
<name>A0A6L9Y395_9BURK</name>
<evidence type="ECO:0000313" key="7">
    <source>
        <dbReference type="Proteomes" id="UP000477651"/>
    </source>
</evidence>
<feature type="domain" description="Lytic transglycosylase superhelical linker" evidence="5">
    <location>
        <begin position="434"/>
        <end position="493"/>
    </location>
</feature>
<dbReference type="InterPro" id="IPR008258">
    <property type="entry name" value="Transglycosylase_SLT_dom_1"/>
</dbReference>
<evidence type="ECO:0000259" key="5">
    <source>
        <dbReference type="Pfam" id="PF14718"/>
    </source>
</evidence>
<evidence type="ECO:0000256" key="2">
    <source>
        <dbReference type="ARBA" id="ARBA00022729"/>
    </source>
</evidence>
<accession>A0A6L9Y395</accession>
<dbReference type="Gene3D" id="1.10.530.10">
    <property type="match status" value="1"/>
</dbReference>
<organism evidence="6 7">
    <name type="scientific">Pelistega ratti</name>
    <dbReference type="NCBI Taxonomy" id="2652177"/>
    <lineage>
        <taxon>Bacteria</taxon>
        <taxon>Pseudomonadati</taxon>
        <taxon>Pseudomonadota</taxon>
        <taxon>Betaproteobacteria</taxon>
        <taxon>Burkholderiales</taxon>
        <taxon>Alcaligenaceae</taxon>
        <taxon>Pelistega</taxon>
    </lineage>
</organism>
<keyword evidence="7" id="KW-1185">Reference proteome</keyword>
<evidence type="ECO:0000313" key="6">
    <source>
        <dbReference type="EMBL" id="NEN74821.1"/>
    </source>
</evidence>
<protein>
    <submittedName>
        <fullName evidence="6">Lytic transglycosylase domain-containing protein</fullName>
    </submittedName>
</protein>
<evidence type="ECO:0000256" key="3">
    <source>
        <dbReference type="SAM" id="SignalP"/>
    </source>
</evidence>
<dbReference type="EMBL" id="JAAGYR010000001">
    <property type="protein sequence ID" value="NEN74821.1"/>
    <property type="molecule type" value="Genomic_DNA"/>
</dbReference>
<dbReference type="PROSITE" id="PS51257">
    <property type="entry name" value="PROKAR_LIPOPROTEIN"/>
    <property type="match status" value="1"/>
</dbReference>
<comment type="similarity">
    <text evidence="1">Belongs to the transglycosylase Slt family.</text>
</comment>
<dbReference type="InterPro" id="IPR008939">
    <property type="entry name" value="Lytic_TGlycosylase_superhlx_U"/>
</dbReference>
<feature type="chain" id="PRO_5026750996" evidence="3">
    <location>
        <begin position="31"/>
        <end position="673"/>
    </location>
</feature>